<dbReference type="Proteomes" id="UP000465031">
    <property type="component" value="Chromosome"/>
</dbReference>
<evidence type="ECO:0000313" key="4">
    <source>
        <dbReference type="Proteomes" id="UP000465031"/>
    </source>
</evidence>
<dbReference type="KEGG" id="rte:GSU10_06825"/>
<keyword evidence="3" id="KW-1185">Reference proteome</keyword>
<name>A0A162FYE5_9MICO</name>
<evidence type="ECO:0008006" key="5">
    <source>
        <dbReference type="Google" id="ProtNLM"/>
    </source>
</evidence>
<reference evidence="1 3" key="1">
    <citation type="submission" date="2015-08" db="EMBL/GenBank/DDBJ databases">
        <title>Draft Genome Sequence of Rathayibacter sp. Strain VKM Ac-2596 Isolated from Leaf Gall Induced by Plant-Parasitic Nematodes.</title>
        <authorList>
            <person name="Vasilenko O.V."/>
            <person name="Starodumova I.P."/>
            <person name="Tarlachkov S.V."/>
            <person name="Dorofeeva L.V."/>
            <person name="Evtushenko L.I."/>
        </authorList>
    </citation>
    <scope>NUCLEOTIDE SEQUENCE [LARGE SCALE GENOMIC DNA]</scope>
    <source>
        <strain evidence="1 3">VKM Ac-2596</strain>
    </source>
</reference>
<dbReference type="OrthoDB" id="5184890at2"/>
<gene>
    <name evidence="1" type="ORF">ACH61_01451</name>
    <name evidence="2" type="ORF">GSU10_06825</name>
</gene>
<protein>
    <recommendedName>
        <fullName evidence="5">MafI family immunity protein</fullName>
    </recommendedName>
</protein>
<accession>A0A162FYE5</accession>
<sequence length="87" mass="9950">MDKKLQALREQQLSDLLERTIGMMNPDQAQRVTDYLDHGEYALCLDQLAYELSEIDEPLPTNVIQTIVSLGTTMGLDPRSWQVLRSE</sequence>
<dbReference type="RefSeq" id="WP_068210199.1">
    <property type="nucleotide sequence ID" value="NZ_CP047186.1"/>
</dbReference>
<organism evidence="1 3">
    <name type="scientific">Rathayibacter tanaceti</name>
    <dbReference type="NCBI Taxonomy" id="1671680"/>
    <lineage>
        <taxon>Bacteria</taxon>
        <taxon>Bacillati</taxon>
        <taxon>Actinomycetota</taxon>
        <taxon>Actinomycetes</taxon>
        <taxon>Micrococcales</taxon>
        <taxon>Microbacteriaceae</taxon>
        <taxon>Rathayibacter</taxon>
    </lineage>
</organism>
<dbReference type="Proteomes" id="UP000076717">
    <property type="component" value="Unassembled WGS sequence"/>
</dbReference>
<proteinExistence type="predicted"/>
<evidence type="ECO:0000313" key="2">
    <source>
        <dbReference type="EMBL" id="QHC55375.1"/>
    </source>
</evidence>
<reference evidence="4" key="3">
    <citation type="submission" date="2019-12" db="EMBL/GenBank/DDBJ databases">
        <title>Complete and draft genome sequences of new strains and members of some known species of the genus Rathayibacter isolated from plants.</title>
        <authorList>
            <person name="Tarlachkov S.V."/>
            <person name="Starodumova I.P."/>
            <person name="Dorofeeva L.V."/>
            <person name="Prisyazhnaya N.V."/>
            <person name="Leyn S."/>
            <person name="Zlamal J."/>
            <person name="Elan M."/>
            <person name="Osterman A.L."/>
            <person name="Nadler S."/>
            <person name="Subbotin S.A."/>
            <person name="Evtushenko L.I."/>
        </authorList>
    </citation>
    <scope>NUCLEOTIDE SEQUENCE [LARGE SCALE GENOMIC DNA]</scope>
    <source>
        <strain evidence="4">VKM Ac-2761</strain>
    </source>
</reference>
<reference evidence="2" key="2">
    <citation type="submission" date="2019-12" db="EMBL/GenBank/DDBJ databases">
        <title>Complete and Draft Genome Sequences of New Strains and Members of Some Known Species of the Genus Rathayibacter isolated from Plants.</title>
        <authorList>
            <person name="Tarlachkov S.V."/>
            <person name="Starodumova I.P."/>
            <person name="Dorofeeva L.V."/>
            <person name="Prisyazhnaya N.V."/>
            <person name="Leyn S.A."/>
            <person name="Zlamal J.E."/>
            <person name="Elane M.L."/>
            <person name="Osterman A.L."/>
            <person name="Nadler S.A."/>
            <person name="Subbotin S.A."/>
            <person name="Evtushenko L.I."/>
        </authorList>
    </citation>
    <scope>NUCLEOTIDE SEQUENCE</scope>
    <source>
        <strain evidence="2">VKM Ac-2761</strain>
    </source>
</reference>
<evidence type="ECO:0000313" key="3">
    <source>
        <dbReference type="Proteomes" id="UP000076717"/>
    </source>
</evidence>
<dbReference type="EMBL" id="CP047186">
    <property type="protein sequence ID" value="QHC55375.1"/>
    <property type="molecule type" value="Genomic_DNA"/>
</dbReference>
<dbReference type="AlphaFoldDB" id="A0A162FYE5"/>
<evidence type="ECO:0000313" key="1">
    <source>
        <dbReference type="EMBL" id="KZX21400.1"/>
    </source>
</evidence>
<dbReference type="EMBL" id="LIIN01000040">
    <property type="protein sequence ID" value="KZX21400.1"/>
    <property type="molecule type" value="Genomic_DNA"/>
</dbReference>